<dbReference type="GO" id="GO:0035267">
    <property type="term" value="C:NuA4 histone acetyltransferase complex"/>
    <property type="evidence" value="ECO:0007669"/>
    <property type="project" value="TreeGrafter"/>
</dbReference>
<dbReference type="Pfam" id="PF20175">
    <property type="entry name" value="Tra1_central"/>
    <property type="match status" value="1"/>
</dbReference>
<sequence>MRIFLKILDEQEPQFIAEQNIQYTIIPMGVQSLKVLAELPIIVVLMYQMYKQQVQNDIVDFIPLIMNTITLQPSLPHRTNPAFNKEVFVDFIAAQIKTLTFLAFIMKMYQGAVNNHPQQMVQGLLGLMTLCPPEVAHLRKDLLISARYILTTDFKNRFVPVIEKLFDDNILIGSGWTTHESLRPLAYSTLADLVHHVRNNLSLSDLSLAVNLFSKTVHDDSLPSTIQTMSCKLLLSLVDCIRTKSDQESGNGRELLLRISEVFVIKFKTIAKVQLPLLLSKCKPTNDPAKMAETKAATPPPSNAQLAQQLIASGDGKLPDSIKDEKLHLLYTTSVETKDKEEKVVLSPFLFLFFF</sequence>
<dbReference type="GO" id="GO:0000124">
    <property type="term" value="C:SAGA complex"/>
    <property type="evidence" value="ECO:0007669"/>
    <property type="project" value="TreeGrafter"/>
</dbReference>
<dbReference type="SUPFAM" id="SSF48371">
    <property type="entry name" value="ARM repeat"/>
    <property type="match status" value="1"/>
</dbReference>
<gene>
    <name evidence="1" type="ORF">ElyMa_001477800</name>
</gene>
<dbReference type="InterPro" id="IPR046807">
    <property type="entry name" value="Tra1_central"/>
</dbReference>
<name>A0AAV4J5A0_9GAST</name>
<organism evidence="1 2">
    <name type="scientific">Elysia marginata</name>
    <dbReference type="NCBI Taxonomy" id="1093978"/>
    <lineage>
        <taxon>Eukaryota</taxon>
        <taxon>Metazoa</taxon>
        <taxon>Spiralia</taxon>
        <taxon>Lophotrochozoa</taxon>
        <taxon>Mollusca</taxon>
        <taxon>Gastropoda</taxon>
        <taxon>Heterobranchia</taxon>
        <taxon>Euthyneura</taxon>
        <taxon>Panpulmonata</taxon>
        <taxon>Sacoglossa</taxon>
        <taxon>Placobranchoidea</taxon>
        <taxon>Plakobranchidae</taxon>
        <taxon>Elysia</taxon>
    </lineage>
</organism>
<evidence type="ECO:0000313" key="1">
    <source>
        <dbReference type="EMBL" id="GFS16657.1"/>
    </source>
</evidence>
<reference evidence="1 2" key="1">
    <citation type="journal article" date="2021" name="Elife">
        <title>Chloroplast acquisition without the gene transfer in kleptoplastic sea slugs, Plakobranchus ocellatus.</title>
        <authorList>
            <person name="Maeda T."/>
            <person name="Takahashi S."/>
            <person name="Yoshida T."/>
            <person name="Shimamura S."/>
            <person name="Takaki Y."/>
            <person name="Nagai Y."/>
            <person name="Toyoda A."/>
            <person name="Suzuki Y."/>
            <person name="Arimoto A."/>
            <person name="Ishii H."/>
            <person name="Satoh N."/>
            <person name="Nishiyama T."/>
            <person name="Hasebe M."/>
            <person name="Maruyama T."/>
            <person name="Minagawa J."/>
            <person name="Obokata J."/>
            <person name="Shigenobu S."/>
        </authorList>
    </citation>
    <scope>NUCLEOTIDE SEQUENCE [LARGE SCALE GENOMIC DNA]</scope>
</reference>
<dbReference type="PANTHER" id="PTHR11139:SF1">
    <property type="entry name" value="TRANSFORMATION_TRANSCRIPTION DOMAIN-ASSOCIATED PROTEIN"/>
    <property type="match status" value="1"/>
</dbReference>
<dbReference type="GO" id="GO:0005634">
    <property type="term" value="C:nucleus"/>
    <property type="evidence" value="ECO:0007669"/>
    <property type="project" value="TreeGrafter"/>
</dbReference>
<dbReference type="Proteomes" id="UP000762676">
    <property type="component" value="Unassembled WGS sequence"/>
</dbReference>
<dbReference type="AlphaFoldDB" id="A0AAV4J5A0"/>
<dbReference type="InterPro" id="IPR050517">
    <property type="entry name" value="DDR_Repair_Kinase"/>
</dbReference>
<comment type="caution">
    <text evidence="1">The sequence shown here is derived from an EMBL/GenBank/DDBJ whole genome shotgun (WGS) entry which is preliminary data.</text>
</comment>
<evidence type="ECO:0000313" key="2">
    <source>
        <dbReference type="Proteomes" id="UP000762676"/>
    </source>
</evidence>
<protein>
    <submittedName>
        <fullName evidence="1">Transformation/transcription domain-associated protein-like</fullName>
    </submittedName>
</protein>
<dbReference type="GO" id="GO:0006281">
    <property type="term" value="P:DNA repair"/>
    <property type="evidence" value="ECO:0007669"/>
    <property type="project" value="TreeGrafter"/>
</dbReference>
<dbReference type="InterPro" id="IPR016024">
    <property type="entry name" value="ARM-type_fold"/>
</dbReference>
<keyword evidence="2" id="KW-1185">Reference proteome</keyword>
<dbReference type="PANTHER" id="PTHR11139">
    <property type="entry name" value="ATAXIA TELANGIECTASIA MUTATED ATM -RELATED"/>
    <property type="match status" value="1"/>
</dbReference>
<accession>A0AAV4J5A0</accession>
<dbReference type="GO" id="GO:0006355">
    <property type="term" value="P:regulation of DNA-templated transcription"/>
    <property type="evidence" value="ECO:0007669"/>
    <property type="project" value="TreeGrafter"/>
</dbReference>
<dbReference type="EMBL" id="BMAT01002918">
    <property type="protein sequence ID" value="GFS16657.1"/>
    <property type="molecule type" value="Genomic_DNA"/>
</dbReference>
<proteinExistence type="predicted"/>